<dbReference type="GO" id="GO:0070062">
    <property type="term" value="C:extracellular exosome"/>
    <property type="evidence" value="ECO:0007669"/>
    <property type="project" value="TreeGrafter"/>
</dbReference>
<feature type="compositionally biased region" description="Basic and acidic residues" evidence="4">
    <location>
        <begin position="68"/>
        <end position="83"/>
    </location>
</feature>
<dbReference type="InterPro" id="IPR036179">
    <property type="entry name" value="Ig-like_dom_sf"/>
</dbReference>
<dbReference type="InParanoid" id="A0A671EI90"/>
<sequence length="949" mass="106607">MDGWMDGWKKGRSAGKRERLEQQGSQANGRVMSYPEKALCASRMPHPTMQPHMGLLGLGKRGQSSVGEQEKPSGRSKRPDDSKTNSSCPRLPPRHNTMYLLGPSLLLLEYLAFSDSRWVFKHPKTLYAWEGACVWIPCSYRIAGHGKTMDTLVVYHNYTYDEKAKEYHGKILCNKTKTEELCLQESVKFLGDIKSNCTLSIQPVQAQDNGLLGLRMTSEAGKWMENIFLNISQTAPPPHIQLPPEIQESREVSVTCSLNFSCPGYEIKLKWSLNGLPQYTSVPSTSLTTEAVSTQSKLTFEPKWFHHGKNLTCQLWNDISEGLLLSQETVQLDVKHTPKLMIEVHPRDTIVTKGDSVTMTCQINSSNPEPTNMYWFKDGSPLREPRMLQSAQKRLTLTLSNVTKEMGGHYYCVAHNDIGSERSQEVALQVRYVPEPSKVQISPSPAKEGGTVVLTCLSPANPPPTNYTWFHNRIEVPRKTSMTFQILKVLLKHAGNYSCWAVNSLGRGYVGQEAELDVQYSPKEVTTVIQNPTPIREGDNVTLLCHYTSSNPSVTRYEWKSEGSWNEPEPGVLMIQKVAWNAKPFTCAACNQWCSWASPVDLHVQYAPKGVKVLPVSPRREIHSGHQVLLQCNFSSSCPTDVRFFWKKNGIFLEEGKQLSFDSVSPEDAGNYNCLVNNSIGQSMSEAWTLQVLYAPRKLRVSISPKDSVMEGKKAVLTCESDANPPVSQYTWFDGNNQNLQHYHQMLILNSVKVQQSGAYRCQGTNRLGVGQSPPSTLTVYYSPETIGRRVALGVMLCLVAVLLAFWGVKLQRSWKRIQSQQELQENSNGQSFFVRNKKVRRVPLAEGSHALGCYNPVIEDTVSYAALRFPVGETDTPRIGDAREQRPSLHRDNTVTYSVVQKPQTDDYENVTPAVPEDEGIHYSELIHLGVGERPMVQDTVEYVTLKH</sequence>
<dbReference type="Gene3D" id="2.60.40.10">
    <property type="entry name" value="Immunoglobulins"/>
    <property type="match status" value="7"/>
</dbReference>
<evidence type="ECO:0000256" key="4">
    <source>
        <dbReference type="SAM" id="MobiDB-lite"/>
    </source>
</evidence>
<feature type="domain" description="Ig-like" evidence="6">
    <location>
        <begin position="522"/>
        <end position="589"/>
    </location>
</feature>
<dbReference type="InterPro" id="IPR013162">
    <property type="entry name" value="CD80_C2-set"/>
</dbReference>
<keyword evidence="3" id="KW-1015">Disulfide bond</keyword>
<dbReference type="GO" id="GO:0042609">
    <property type="term" value="F:CD4 receptor binding"/>
    <property type="evidence" value="ECO:0007669"/>
    <property type="project" value="Ensembl"/>
</dbReference>
<dbReference type="Pfam" id="PF08205">
    <property type="entry name" value="C2-set_2"/>
    <property type="match status" value="1"/>
</dbReference>
<dbReference type="GeneTree" id="ENSGT01010000222294"/>
<dbReference type="Pfam" id="PF13895">
    <property type="entry name" value="Ig_2"/>
    <property type="match status" value="2"/>
</dbReference>
<dbReference type="GO" id="GO:0050849">
    <property type="term" value="P:negative regulation of calcium-mediated signaling"/>
    <property type="evidence" value="ECO:0007669"/>
    <property type="project" value="Ensembl"/>
</dbReference>
<keyword evidence="5" id="KW-0812">Transmembrane</keyword>
<proteinExistence type="predicted"/>
<dbReference type="SMART" id="SM00408">
    <property type="entry name" value="IGc2"/>
    <property type="match status" value="4"/>
</dbReference>
<dbReference type="PROSITE" id="PS50835">
    <property type="entry name" value="IG_LIKE"/>
    <property type="match status" value="6"/>
</dbReference>
<dbReference type="SMART" id="SM00409">
    <property type="entry name" value="IG"/>
    <property type="match status" value="6"/>
</dbReference>
<evidence type="ECO:0000313" key="7">
    <source>
        <dbReference type="Ensembl" id="ENSRFEP00010013031.1"/>
    </source>
</evidence>
<dbReference type="GO" id="GO:0002638">
    <property type="term" value="P:negative regulation of immunoglobulin production"/>
    <property type="evidence" value="ECO:0007669"/>
    <property type="project" value="Ensembl"/>
</dbReference>
<evidence type="ECO:0000256" key="2">
    <source>
        <dbReference type="ARBA" id="ARBA00023136"/>
    </source>
</evidence>
<evidence type="ECO:0000313" key="8">
    <source>
        <dbReference type="Proteomes" id="UP000472240"/>
    </source>
</evidence>
<keyword evidence="5" id="KW-1133">Transmembrane helix</keyword>
<dbReference type="InterPro" id="IPR003598">
    <property type="entry name" value="Ig_sub2"/>
</dbReference>
<dbReference type="GO" id="GO:0005769">
    <property type="term" value="C:early endosome"/>
    <property type="evidence" value="ECO:0007669"/>
    <property type="project" value="Ensembl"/>
</dbReference>
<evidence type="ECO:0000256" key="1">
    <source>
        <dbReference type="ARBA" id="ARBA00004167"/>
    </source>
</evidence>
<feature type="transmembrane region" description="Helical" evidence="5">
    <location>
        <begin position="791"/>
        <end position="809"/>
    </location>
</feature>
<dbReference type="InterPro" id="IPR013783">
    <property type="entry name" value="Ig-like_fold"/>
</dbReference>
<dbReference type="GO" id="GO:0019903">
    <property type="term" value="F:protein phosphatase binding"/>
    <property type="evidence" value="ECO:0007669"/>
    <property type="project" value="Ensembl"/>
</dbReference>
<accession>A0A671EI90</accession>
<dbReference type="FunCoup" id="A0A671EI90">
    <property type="interactions" value="306"/>
</dbReference>
<dbReference type="GO" id="GO:0030888">
    <property type="term" value="P:regulation of B cell proliferation"/>
    <property type="evidence" value="ECO:0007669"/>
    <property type="project" value="Ensembl"/>
</dbReference>
<dbReference type="CDD" id="cd00096">
    <property type="entry name" value="Ig"/>
    <property type="match status" value="2"/>
</dbReference>
<reference evidence="7 8" key="2">
    <citation type="journal article" date="2018" name="Annu Rev Anim Biosci">
        <title>Bat Biology, Genomes, and the Bat1K Project: To Generate Chromosome-Level Genomes for All Living Bat Species.</title>
        <authorList>
            <person name="Teeling E.C."/>
            <person name="Vernes S.C."/>
            <person name="Davalos L.M."/>
            <person name="Ray D.A."/>
            <person name="Gilbert M.T.P."/>
            <person name="Myers E."/>
        </authorList>
    </citation>
    <scope>NUCLEOTIDE SEQUENCE</scope>
</reference>
<reference evidence="8" key="3">
    <citation type="submission" date="2018-12" db="EMBL/GenBank/DDBJ databases">
        <title>G10K-VGP greater horseshoe bat female genome, primary haplotype.</title>
        <authorList>
            <person name="Teeling E."/>
            <person name="Myers G."/>
            <person name="Vernes S."/>
            <person name="Pippel M."/>
            <person name="Winkler S."/>
            <person name="Fedrigo O."/>
            <person name="Rhie A."/>
            <person name="Koren S."/>
            <person name="Phillippy A."/>
            <person name="Lewin H."/>
            <person name="Damas J."/>
            <person name="Howe K."/>
            <person name="Mountcastle J."/>
            <person name="Jarvis E.D."/>
        </authorList>
    </citation>
    <scope>NUCLEOTIDE SEQUENCE [LARGE SCALE GENOMIC DNA]</scope>
</reference>
<feature type="domain" description="Ig-like" evidence="6">
    <location>
        <begin position="696"/>
        <end position="779"/>
    </location>
</feature>
<dbReference type="SUPFAM" id="SSF48726">
    <property type="entry name" value="Immunoglobulin"/>
    <property type="match status" value="7"/>
</dbReference>
<feature type="domain" description="Ig-like" evidence="6">
    <location>
        <begin position="608"/>
        <end position="685"/>
    </location>
</feature>
<comment type="subcellular location">
    <subcellularLocation>
        <location evidence="1">Membrane</location>
        <topology evidence="1">Single-pass membrane protein</topology>
    </subcellularLocation>
</comment>
<dbReference type="Proteomes" id="UP000472240">
    <property type="component" value="Chromosome 15"/>
</dbReference>
<reference evidence="7" key="5">
    <citation type="submission" date="2025-09" db="UniProtKB">
        <authorList>
            <consortium name="Ensembl"/>
        </authorList>
    </citation>
    <scope>IDENTIFICATION</scope>
</reference>
<dbReference type="GO" id="GO:0030100">
    <property type="term" value="P:regulation of endocytosis"/>
    <property type="evidence" value="ECO:0007669"/>
    <property type="project" value="Ensembl"/>
</dbReference>
<dbReference type="GO" id="GO:0055037">
    <property type="term" value="C:recycling endosome"/>
    <property type="evidence" value="ECO:0007669"/>
    <property type="project" value="Ensembl"/>
</dbReference>
<protein>
    <submittedName>
        <fullName evidence="7">CD22 molecule</fullName>
    </submittedName>
</protein>
<dbReference type="GO" id="GO:0009897">
    <property type="term" value="C:external side of plasma membrane"/>
    <property type="evidence" value="ECO:0007669"/>
    <property type="project" value="Ensembl"/>
</dbReference>
<reference evidence="7" key="4">
    <citation type="submission" date="2025-08" db="UniProtKB">
        <authorList>
            <consortium name="Ensembl"/>
        </authorList>
    </citation>
    <scope>IDENTIFICATION</scope>
</reference>
<keyword evidence="8" id="KW-1185">Reference proteome</keyword>
<feature type="domain" description="Ig-like" evidence="6">
    <location>
        <begin position="338"/>
        <end position="427"/>
    </location>
</feature>
<dbReference type="PANTHER" id="PTHR46958">
    <property type="entry name" value="B-CELL RECEPTOR CD22"/>
    <property type="match status" value="1"/>
</dbReference>
<evidence type="ECO:0000256" key="3">
    <source>
        <dbReference type="ARBA" id="ARBA00023157"/>
    </source>
</evidence>
<feature type="domain" description="Ig-like" evidence="6">
    <location>
        <begin position="238"/>
        <end position="331"/>
    </location>
</feature>
<feature type="region of interest" description="Disordered" evidence="4">
    <location>
        <begin position="1"/>
        <end position="33"/>
    </location>
</feature>
<gene>
    <name evidence="7" type="primary">CD22</name>
</gene>
<feature type="region of interest" description="Disordered" evidence="4">
    <location>
        <begin position="50"/>
        <end position="91"/>
    </location>
</feature>
<keyword evidence="2 5" id="KW-0472">Membrane</keyword>
<evidence type="ECO:0000259" key="6">
    <source>
        <dbReference type="PROSITE" id="PS50835"/>
    </source>
</evidence>
<dbReference type="Ensembl" id="ENSRFET00010014258.1">
    <property type="protein sequence ID" value="ENSRFEP00010013031.1"/>
    <property type="gene ID" value="ENSRFEG00010008877.1"/>
</dbReference>
<dbReference type="OMA" id="DWNNQDL"/>
<dbReference type="PANTHER" id="PTHR46958:SF1">
    <property type="entry name" value="B-CELL RECEPTOR CD22"/>
    <property type="match status" value="1"/>
</dbReference>
<organism evidence="7 8">
    <name type="scientific">Rhinolophus ferrumequinum</name>
    <name type="common">Greater horseshoe bat</name>
    <dbReference type="NCBI Taxonomy" id="59479"/>
    <lineage>
        <taxon>Eukaryota</taxon>
        <taxon>Metazoa</taxon>
        <taxon>Chordata</taxon>
        <taxon>Craniata</taxon>
        <taxon>Vertebrata</taxon>
        <taxon>Euteleostomi</taxon>
        <taxon>Mammalia</taxon>
        <taxon>Eutheria</taxon>
        <taxon>Laurasiatheria</taxon>
        <taxon>Chiroptera</taxon>
        <taxon>Yinpterochiroptera</taxon>
        <taxon>Rhinolophoidea</taxon>
        <taxon>Rhinolophidae</taxon>
        <taxon>Rhinolophinae</taxon>
        <taxon>Rhinolophus</taxon>
    </lineage>
</organism>
<name>A0A671EI90_RHIFE</name>
<dbReference type="Pfam" id="PF13927">
    <property type="entry name" value="Ig_3"/>
    <property type="match status" value="2"/>
</dbReference>
<dbReference type="GO" id="GO:0033691">
    <property type="term" value="F:sialic acid binding"/>
    <property type="evidence" value="ECO:0007669"/>
    <property type="project" value="Ensembl"/>
</dbReference>
<feature type="domain" description="Ig-like" evidence="6">
    <location>
        <begin position="434"/>
        <end position="517"/>
    </location>
</feature>
<dbReference type="GO" id="GO:0050859">
    <property type="term" value="P:negative regulation of B cell receptor signaling pathway"/>
    <property type="evidence" value="ECO:0007669"/>
    <property type="project" value="Ensembl"/>
</dbReference>
<dbReference type="GO" id="GO:0032809">
    <property type="term" value="C:neuronal cell body membrane"/>
    <property type="evidence" value="ECO:0007669"/>
    <property type="project" value="Ensembl"/>
</dbReference>
<reference evidence="7 8" key="1">
    <citation type="journal article" date="2015" name="Annu Rev Anim Biosci">
        <title>The Genome 10K Project: a way forward.</title>
        <authorList>
            <person name="Koepfli K.P."/>
            <person name="Paten B."/>
            <person name="O'Brien S.J."/>
            <person name="Koepfli K.P."/>
            <person name="Paten B."/>
            <person name="Antunes A."/>
            <person name="Belov K."/>
            <person name="Bustamante C."/>
            <person name="Castoe T.A."/>
            <person name="Clawson H."/>
            <person name="Crawford A.J."/>
            <person name="Diekhans M."/>
            <person name="Distel D."/>
            <person name="Durbin R."/>
            <person name="Earl D."/>
            <person name="Fujita M.K."/>
            <person name="Gamble T."/>
            <person name="Georges A."/>
            <person name="Gemmell N."/>
            <person name="Gilbert M.T."/>
            <person name="Graves J.M."/>
            <person name="Green R.E."/>
            <person name="Hickey G."/>
            <person name="Jarvis E.D."/>
            <person name="Johnson W."/>
            <person name="Komissarov A."/>
            <person name="Korf I."/>
            <person name="Kuhn R."/>
            <person name="Larkin D.M."/>
            <person name="Lewin H."/>
            <person name="Lopez J.V."/>
            <person name="Ma J."/>
            <person name="Marques-Bonet T."/>
            <person name="Miller W."/>
            <person name="Murphy R."/>
            <person name="Pevzner P."/>
            <person name="Shapiro B."/>
            <person name="Steiner C."/>
            <person name="Tamazian G."/>
            <person name="Venkatesh B."/>
            <person name="Wang J."/>
            <person name="Wayne R."/>
            <person name="Wiley E."/>
            <person name="Yang H."/>
            <person name="Zhang G."/>
            <person name="Haussler D."/>
            <person name="Ryder O."/>
            <person name="O'Brien S.J."/>
        </authorList>
    </citation>
    <scope>NUCLEOTIDE SEQUENCE</scope>
</reference>
<dbReference type="InterPro" id="IPR003599">
    <property type="entry name" value="Ig_sub"/>
</dbReference>
<dbReference type="GO" id="GO:0042113">
    <property type="term" value="P:B cell activation"/>
    <property type="evidence" value="ECO:0007669"/>
    <property type="project" value="Ensembl"/>
</dbReference>
<dbReference type="AlphaFoldDB" id="A0A671EI90"/>
<evidence type="ECO:0000256" key="5">
    <source>
        <dbReference type="SAM" id="Phobius"/>
    </source>
</evidence>
<dbReference type="InterPro" id="IPR007110">
    <property type="entry name" value="Ig-like_dom"/>
</dbReference>